<evidence type="ECO:0000259" key="2">
    <source>
        <dbReference type="PROSITE" id="PS50883"/>
    </source>
</evidence>
<dbReference type="Gene3D" id="3.30.70.270">
    <property type="match status" value="1"/>
</dbReference>
<dbReference type="PANTHER" id="PTHR44757:SF2">
    <property type="entry name" value="BIOFILM ARCHITECTURE MAINTENANCE PROTEIN MBAA"/>
    <property type="match status" value="1"/>
</dbReference>
<dbReference type="EMBL" id="CCXS01000001">
    <property type="protein sequence ID" value="CEG21341.1"/>
    <property type="molecule type" value="Genomic_DNA"/>
</dbReference>
<dbReference type="PROSITE" id="PS50883">
    <property type="entry name" value="EAL"/>
    <property type="match status" value="1"/>
</dbReference>
<dbReference type="Gene3D" id="6.10.340.10">
    <property type="match status" value="1"/>
</dbReference>
<dbReference type="RefSeq" id="WP_052649774.1">
    <property type="nucleotide sequence ID" value="NZ_CCXS01000001.1"/>
</dbReference>
<accession>A0A098EJ62</accession>
<dbReference type="InterPro" id="IPR000160">
    <property type="entry name" value="GGDEF_dom"/>
</dbReference>
<keyword evidence="1" id="KW-0812">Transmembrane</keyword>
<dbReference type="PROSITE" id="PS50887">
    <property type="entry name" value="GGDEF"/>
    <property type="match status" value="1"/>
</dbReference>
<protein>
    <submittedName>
        <fullName evidence="4">Cyclic di-GMP phosphodiesterase Gmr</fullName>
    </submittedName>
</protein>
<gene>
    <name evidence="4" type="primary">gmr_1</name>
    <name evidence="4" type="ORF">BN1080_00249</name>
</gene>
<feature type="transmembrane region" description="Helical" evidence="1">
    <location>
        <begin position="6"/>
        <end position="26"/>
    </location>
</feature>
<dbReference type="InterPro" id="IPR007892">
    <property type="entry name" value="CHASE4"/>
</dbReference>
<dbReference type="Pfam" id="PF05228">
    <property type="entry name" value="CHASE4"/>
    <property type="match status" value="1"/>
</dbReference>
<dbReference type="CDD" id="cd01949">
    <property type="entry name" value="GGDEF"/>
    <property type="match status" value="1"/>
</dbReference>
<dbReference type="InterPro" id="IPR035919">
    <property type="entry name" value="EAL_sf"/>
</dbReference>
<dbReference type="AlphaFoldDB" id="A0A098EJ62"/>
<evidence type="ECO:0000313" key="5">
    <source>
        <dbReference type="Proteomes" id="UP000043699"/>
    </source>
</evidence>
<dbReference type="SMART" id="SM00052">
    <property type="entry name" value="EAL"/>
    <property type="match status" value="1"/>
</dbReference>
<feature type="domain" description="EAL" evidence="2">
    <location>
        <begin position="503"/>
        <end position="758"/>
    </location>
</feature>
<keyword evidence="1" id="KW-0472">Membrane</keyword>
<evidence type="ECO:0000259" key="3">
    <source>
        <dbReference type="PROSITE" id="PS50887"/>
    </source>
</evidence>
<dbReference type="OrthoDB" id="9759607at2"/>
<organism evidence="4 5">
    <name type="scientific">Planococcus massiliensis</name>
    <dbReference type="NCBI Taxonomy" id="1499687"/>
    <lineage>
        <taxon>Bacteria</taxon>
        <taxon>Bacillati</taxon>
        <taxon>Bacillota</taxon>
        <taxon>Bacilli</taxon>
        <taxon>Bacillales</taxon>
        <taxon>Caryophanaceae</taxon>
        <taxon>Planococcus</taxon>
    </lineage>
</organism>
<feature type="transmembrane region" description="Helical" evidence="1">
    <location>
        <begin position="248"/>
        <end position="270"/>
    </location>
</feature>
<dbReference type="PANTHER" id="PTHR44757">
    <property type="entry name" value="DIGUANYLATE CYCLASE DGCP"/>
    <property type="match status" value="1"/>
</dbReference>
<evidence type="ECO:0000256" key="1">
    <source>
        <dbReference type="SAM" id="Phobius"/>
    </source>
</evidence>
<reference evidence="4 5" key="1">
    <citation type="submission" date="2014-09" db="EMBL/GenBank/DDBJ databases">
        <authorList>
            <person name="Urmite Genomes Urmite Genomes"/>
        </authorList>
    </citation>
    <scope>NUCLEOTIDE SEQUENCE [LARGE SCALE GENOMIC DNA]</scope>
    <source>
        <strain evidence="4 5">ES2</strain>
    </source>
</reference>
<evidence type="ECO:0000313" key="4">
    <source>
        <dbReference type="EMBL" id="CEG21341.1"/>
    </source>
</evidence>
<dbReference type="InterPro" id="IPR001633">
    <property type="entry name" value="EAL_dom"/>
</dbReference>
<dbReference type="InterPro" id="IPR052155">
    <property type="entry name" value="Biofilm_reg_signaling"/>
</dbReference>
<dbReference type="SUPFAM" id="SSF55073">
    <property type="entry name" value="Nucleotide cyclase"/>
    <property type="match status" value="1"/>
</dbReference>
<dbReference type="Pfam" id="PF00990">
    <property type="entry name" value="GGDEF"/>
    <property type="match status" value="1"/>
</dbReference>
<dbReference type="NCBIfam" id="TIGR00254">
    <property type="entry name" value="GGDEF"/>
    <property type="match status" value="1"/>
</dbReference>
<sequence length="762" mass="86585">MTLKMKTAGLIGITMAAFIILIFLFMRPVILNDAKLMDEESLETDQERVESYIESEKMDLQRFNRDWAVWDDSYTFMQNRSEAYIRSNLIQETFENSAINLMVFINTKGEVIYANGYDLTDGTELDLASSLQQVPEIIEEAENGNGLVIIEDSSFGSVMVAVDEILGSEGQGPSTGRLASGIFLDESFFNTMRNTLALDVQVVNKEAGDLKIQELDEKTLSSLIAVSDGLTLELKKDRKYYQQKSSSMNGLFLALAIATVILVVLVYYLIDMLVLSRISHLSVQLKDVDFDKAHSLEVENSRNVEDEITDLENSIQNMLISLEKAHTDVSKLAFFDQLTGLPNRFSLYKDFLKRIEKNDTSFAILFFDLDGFKRINDLYGHNSGDEVLKQIGRRLNGKSLRKGSRLYRIGGDEFILISNTTERTKLSEEIAEVMAAIQKVFNLGKVTTSISASIGVSFYPANARTLDDLLQYADVAMYAAKKNGKNHFVFYEDITDKHLYKYLLNLKNDLADAIANNEFFLEYQPIMDNKGERIQAVEALIRWNHPKEGLIAPLRFIPLAEETGMMKDIGDWVIRNAVKDLQKWNQENGQSLSLAINVSKAQLRFKKELIELIDEVLEEQEFPAHQLQIEITESDTAAEHEEIVDFINELKRRNIQVALDDFGVGTSSLYHLLELDVDIVKIDRSFLRQVPASEKDTALLKGIYSTLYDLNIQLVTEGIETEEQRDFVSAKNGSYLQGFYFSKPVLLEELKKMQEAWEKTLL</sequence>
<dbReference type="Gene3D" id="3.20.20.450">
    <property type="entry name" value="EAL domain"/>
    <property type="match status" value="1"/>
</dbReference>
<feature type="domain" description="GGDEF" evidence="3">
    <location>
        <begin position="360"/>
        <end position="493"/>
    </location>
</feature>
<dbReference type="SUPFAM" id="SSF141868">
    <property type="entry name" value="EAL domain-like"/>
    <property type="match status" value="1"/>
</dbReference>
<dbReference type="SMART" id="SM00267">
    <property type="entry name" value="GGDEF"/>
    <property type="match status" value="1"/>
</dbReference>
<dbReference type="CDD" id="cd01948">
    <property type="entry name" value="EAL"/>
    <property type="match status" value="1"/>
</dbReference>
<name>A0A098EJ62_9BACL</name>
<keyword evidence="5" id="KW-1185">Reference proteome</keyword>
<dbReference type="InterPro" id="IPR029787">
    <property type="entry name" value="Nucleotide_cyclase"/>
</dbReference>
<dbReference type="Proteomes" id="UP000043699">
    <property type="component" value="Unassembled WGS sequence"/>
</dbReference>
<dbReference type="Pfam" id="PF00563">
    <property type="entry name" value="EAL"/>
    <property type="match status" value="1"/>
</dbReference>
<keyword evidence="1" id="KW-1133">Transmembrane helix</keyword>
<dbReference type="STRING" id="1499687.BN1080_00249"/>
<proteinExistence type="predicted"/>
<dbReference type="InterPro" id="IPR043128">
    <property type="entry name" value="Rev_trsase/Diguanyl_cyclase"/>
</dbReference>